<dbReference type="Pfam" id="PF12937">
    <property type="entry name" value="F-box-like"/>
    <property type="match status" value="1"/>
</dbReference>
<feature type="compositionally biased region" description="Basic and acidic residues" evidence="6">
    <location>
        <begin position="104"/>
        <end position="115"/>
    </location>
</feature>
<evidence type="ECO:0000256" key="2">
    <source>
        <dbReference type="ARBA" id="ARBA00022679"/>
    </source>
</evidence>
<dbReference type="EMBL" id="JAWDGP010004366">
    <property type="protein sequence ID" value="KAK3764901.1"/>
    <property type="molecule type" value="Genomic_DNA"/>
</dbReference>
<dbReference type="AlphaFoldDB" id="A0AAE0Z9N5"/>
<feature type="region of interest" description="Disordered" evidence="6">
    <location>
        <begin position="104"/>
        <end position="127"/>
    </location>
</feature>
<dbReference type="CDD" id="cd23826">
    <property type="entry name" value="UEV_Morgue-like"/>
    <property type="match status" value="1"/>
</dbReference>
<evidence type="ECO:0000259" key="7">
    <source>
        <dbReference type="PROSITE" id="PS50127"/>
    </source>
</evidence>
<keyword evidence="3" id="KW-0547">Nucleotide-binding</keyword>
<gene>
    <name evidence="9" type="ORF">RRG08_025422</name>
</gene>
<comment type="caution">
    <text evidence="9">The sequence shown here is derived from an EMBL/GenBank/DDBJ whole genome shotgun (WGS) entry which is preliminary data.</text>
</comment>
<keyword evidence="10" id="KW-1185">Reference proteome</keyword>
<dbReference type="Proteomes" id="UP001283361">
    <property type="component" value="Unassembled WGS sequence"/>
</dbReference>
<evidence type="ECO:0000313" key="9">
    <source>
        <dbReference type="EMBL" id="KAK3764901.1"/>
    </source>
</evidence>
<evidence type="ECO:0000256" key="6">
    <source>
        <dbReference type="SAM" id="MobiDB-lite"/>
    </source>
</evidence>
<dbReference type="SUPFAM" id="SSF54495">
    <property type="entry name" value="UBC-like"/>
    <property type="match status" value="1"/>
</dbReference>
<dbReference type="InterPro" id="IPR000608">
    <property type="entry name" value="UBC"/>
</dbReference>
<feature type="compositionally biased region" description="Acidic residues" evidence="6">
    <location>
        <begin position="116"/>
        <end position="125"/>
    </location>
</feature>
<dbReference type="CDD" id="cd09917">
    <property type="entry name" value="F-box_SF"/>
    <property type="match status" value="1"/>
</dbReference>
<keyword evidence="2" id="KW-0808">Transferase</keyword>
<dbReference type="PROSITE" id="PS50127">
    <property type="entry name" value="UBC_2"/>
    <property type="match status" value="1"/>
</dbReference>
<accession>A0AAE0Z9N5</accession>
<dbReference type="EC" id="2.3.2.23" evidence="1"/>
<dbReference type="Gene3D" id="3.10.110.10">
    <property type="entry name" value="Ubiquitin Conjugating Enzyme"/>
    <property type="match status" value="1"/>
</dbReference>
<dbReference type="SUPFAM" id="SSF81383">
    <property type="entry name" value="F-box domain"/>
    <property type="match status" value="1"/>
</dbReference>
<dbReference type="FunFam" id="3.10.110.10:FF:000060">
    <property type="entry name" value="Ubiquitin conjugating enzyme (UbcB)"/>
    <property type="match status" value="1"/>
</dbReference>
<dbReference type="InterPro" id="IPR016135">
    <property type="entry name" value="UBQ-conjugating_enzyme/RWD"/>
</dbReference>
<keyword evidence="5" id="KW-0067">ATP-binding</keyword>
<dbReference type="InterPro" id="IPR036047">
    <property type="entry name" value="F-box-like_dom_sf"/>
</dbReference>
<dbReference type="Gene3D" id="1.20.1280.50">
    <property type="match status" value="1"/>
</dbReference>
<evidence type="ECO:0000313" key="10">
    <source>
        <dbReference type="Proteomes" id="UP001283361"/>
    </source>
</evidence>
<organism evidence="9 10">
    <name type="scientific">Elysia crispata</name>
    <name type="common">lettuce slug</name>
    <dbReference type="NCBI Taxonomy" id="231223"/>
    <lineage>
        <taxon>Eukaryota</taxon>
        <taxon>Metazoa</taxon>
        <taxon>Spiralia</taxon>
        <taxon>Lophotrochozoa</taxon>
        <taxon>Mollusca</taxon>
        <taxon>Gastropoda</taxon>
        <taxon>Heterobranchia</taxon>
        <taxon>Euthyneura</taxon>
        <taxon>Panpulmonata</taxon>
        <taxon>Sacoglossa</taxon>
        <taxon>Placobranchoidea</taxon>
        <taxon>Plakobranchidae</taxon>
        <taxon>Elysia</taxon>
    </lineage>
</organism>
<evidence type="ECO:0000256" key="3">
    <source>
        <dbReference type="ARBA" id="ARBA00022741"/>
    </source>
</evidence>
<dbReference type="InterPro" id="IPR001810">
    <property type="entry name" value="F-box_dom"/>
</dbReference>
<evidence type="ECO:0000256" key="1">
    <source>
        <dbReference type="ARBA" id="ARBA00012486"/>
    </source>
</evidence>
<name>A0AAE0Z9N5_9GAST</name>
<dbReference type="Pfam" id="PF00179">
    <property type="entry name" value="UQ_con"/>
    <property type="match status" value="1"/>
</dbReference>
<evidence type="ECO:0000256" key="5">
    <source>
        <dbReference type="ARBA" id="ARBA00022840"/>
    </source>
</evidence>
<keyword evidence="4" id="KW-0833">Ubl conjugation pathway</keyword>
<feature type="domain" description="F-box" evidence="8">
    <location>
        <begin position="174"/>
        <end position="223"/>
    </location>
</feature>
<protein>
    <recommendedName>
        <fullName evidence="1">E2 ubiquitin-conjugating enzyme</fullName>
        <ecNumber evidence="1">2.3.2.23</ecNumber>
    </recommendedName>
</protein>
<sequence>MQGTILLPESIALKIKEQYALIGRSSQAFCVHRMPFLQLMGGVTADTAPRKDSGRIVEQYLKVKQHDKCMMCEGFYGGNFGQPVCSTCHLFLFSVDLKGEGEEGDERVYNEKVDSDDSGTEEPGAETDFYASNNVQEREQLVFQSRRVIRPKADRLAERIAALTTPREPDTSARNLMESLPPEVLLLVFKNLDDISIWVASNVCTRWRQILEAEISQSQWKHYVQRRWPLFRPQYKFRCWKTIYTQLLQSSPCRYCLESMMLQSTPPIKENSWRHKRLRSELKALTTDPPEGIQAMPLDRLCCHWQASITGPQGSPYEGGLFLLYLQIPQSYPMRPPKVWFITRIFHPNISRHGDVGLDSIQHNWSLALTISKVLISIQSLLTDPHCGVCMEPSIGKMFQSQRAQFDQIARLCTWRYAMHDYVPFLTNDRLTV</sequence>
<proteinExistence type="predicted"/>
<dbReference type="PANTHER" id="PTHR24068">
    <property type="entry name" value="UBIQUITIN-CONJUGATING ENZYME E2"/>
    <property type="match status" value="1"/>
</dbReference>
<reference evidence="9" key="1">
    <citation type="journal article" date="2023" name="G3 (Bethesda)">
        <title>A reference genome for the long-term kleptoplast-retaining sea slug Elysia crispata morphotype clarki.</title>
        <authorList>
            <person name="Eastman K.E."/>
            <person name="Pendleton A.L."/>
            <person name="Shaikh M.A."/>
            <person name="Suttiyut T."/>
            <person name="Ogas R."/>
            <person name="Tomko P."/>
            <person name="Gavelis G."/>
            <person name="Widhalm J.R."/>
            <person name="Wisecaver J.H."/>
        </authorList>
    </citation>
    <scope>NUCLEOTIDE SEQUENCE</scope>
    <source>
        <strain evidence="9">ECLA1</strain>
    </source>
</reference>
<dbReference type="SMART" id="SM00212">
    <property type="entry name" value="UBCc"/>
    <property type="match status" value="1"/>
</dbReference>
<dbReference type="GO" id="GO:0061631">
    <property type="term" value="F:ubiquitin conjugating enzyme activity"/>
    <property type="evidence" value="ECO:0007669"/>
    <property type="project" value="UniProtKB-EC"/>
</dbReference>
<dbReference type="PROSITE" id="PS50181">
    <property type="entry name" value="FBOX"/>
    <property type="match status" value="1"/>
</dbReference>
<evidence type="ECO:0000256" key="4">
    <source>
        <dbReference type="ARBA" id="ARBA00022786"/>
    </source>
</evidence>
<feature type="domain" description="UBC core" evidence="7">
    <location>
        <begin position="273"/>
        <end position="419"/>
    </location>
</feature>
<dbReference type="GO" id="GO:0005524">
    <property type="term" value="F:ATP binding"/>
    <property type="evidence" value="ECO:0007669"/>
    <property type="project" value="UniProtKB-KW"/>
</dbReference>
<dbReference type="SMART" id="SM00256">
    <property type="entry name" value="FBOX"/>
    <property type="match status" value="1"/>
</dbReference>
<evidence type="ECO:0000259" key="8">
    <source>
        <dbReference type="PROSITE" id="PS50181"/>
    </source>
</evidence>